<evidence type="ECO:0000259" key="2">
    <source>
        <dbReference type="Pfam" id="PF13556"/>
    </source>
</evidence>
<sequence>MARRLPRFRHDGPAGRRLAGRPGGPDPVAHEVDGDVVKDLAVRLAALDPDAGAALRVIAYFDRLTEARAGLQTIVRGAAVLAGCPARLADDERRVQVRVQPDGAATPAGPPDPAWMSAPAGGATLWLERAGPPGPVEAMVLERASAAARAVLERTRGHAPHPDPASVELVLDRDAPEPLRLQAAERLGFHTTDSVRAVALEGGAVRLIHGAAEPPSGRAGIGPAGPIGELPASLDAARTALRFTAAGTDQDPGPRVVHADDLGGLALLAAAVDAGAGPVPDERALDLAAATAGWMLTTLEAVAEAASLRAAATALRVHHSTLQDRLAHIRPVLGWDVRDPAGRLRLQVALALRRLRLSRS</sequence>
<proteinExistence type="predicted"/>
<dbReference type="Proteomes" id="UP000632138">
    <property type="component" value="Unassembled WGS sequence"/>
</dbReference>
<comment type="caution">
    <text evidence="3">The sequence shown here is derived from an EMBL/GenBank/DDBJ whole genome shotgun (WGS) entry which is preliminary data.</text>
</comment>
<dbReference type="InterPro" id="IPR051448">
    <property type="entry name" value="CdaR-like_regulators"/>
</dbReference>
<dbReference type="Gene3D" id="1.10.10.2840">
    <property type="entry name" value="PucR C-terminal helix-turn-helix domain"/>
    <property type="match status" value="1"/>
</dbReference>
<reference evidence="3 4" key="1">
    <citation type="submission" date="2021-01" db="EMBL/GenBank/DDBJ databases">
        <title>Actinoplanes sp. nov. LDG1-06 isolated from lichen.</title>
        <authorList>
            <person name="Saeng-In P."/>
            <person name="Phongsopitanun W."/>
            <person name="Kanchanasin P."/>
            <person name="Yuki M."/>
            <person name="Kudo T."/>
            <person name="Ohkuma M."/>
            <person name="Tanasupawat S."/>
        </authorList>
    </citation>
    <scope>NUCLEOTIDE SEQUENCE [LARGE SCALE GENOMIC DNA]</scope>
    <source>
        <strain evidence="3 4">LDG1-06</strain>
    </source>
</reference>
<organism evidence="3 4">
    <name type="scientific">Paractinoplanes ovalisporus</name>
    <dbReference type="NCBI Taxonomy" id="2810368"/>
    <lineage>
        <taxon>Bacteria</taxon>
        <taxon>Bacillati</taxon>
        <taxon>Actinomycetota</taxon>
        <taxon>Actinomycetes</taxon>
        <taxon>Micromonosporales</taxon>
        <taxon>Micromonosporaceae</taxon>
        <taxon>Paractinoplanes</taxon>
    </lineage>
</organism>
<feature type="domain" description="PucR C-terminal helix-turn-helix" evidence="2">
    <location>
        <begin position="296"/>
        <end position="351"/>
    </location>
</feature>
<evidence type="ECO:0000313" key="4">
    <source>
        <dbReference type="Proteomes" id="UP000632138"/>
    </source>
</evidence>
<dbReference type="EMBL" id="JAENHP010000002">
    <property type="protein sequence ID" value="MBM2615776.1"/>
    <property type="molecule type" value="Genomic_DNA"/>
</dbReference>
<dbReference type="PANTHER" id="PTHR33744:SF1">
    <property type="entry name" value="DNA-BINDING TRANSCRIPTIONAL ACTIVATOR ADER"/>
    <property type="match status" value="1"/>
</dbReference>
<gene>
    <name evidence="3" type="ORF">JIG36_09435</name>
</gene>
<feature type="region of interest" description="Disordered" evidence="1">
    <location>
        <begin position="1"/>
        <end position="29"/>
    </location>
</feature>
<dbReference type="Pfam" id="PF13556">
    <property type="entry name" value="HTH_30"/>
    <property type="match status" value="1"/>
</dbReference>
<dbReference type="InterPro" id="IPR025736">
    <property type="entry name" value="PucR_C-HTH_dom"/>
</dbReference>
<dbReference type="PANTHER" id="PTHR33744">
    <property type="entry name" value="CARBOHYDRATE DIACID REGULATOR"/>
    <property type="match status" value="1"/>
</dbReference>
<name>A0ABS2A7G8_9ACTN</name>
<evidence type="ECO:0000256" key="1">
    <source>
        <dbReference type="SAM" id="MobiDB-lite"/>
    </source>
</evidence>
<accession>A0ABS2A7G8</accession>
<keyword evidence="4" id="KW-1185">Reference proteome</keyword>
<evidence type="ECO:0000313" key="3">
    <source>
        <dbReference type="EMBL" id="MBM2615776.1"/>
    </source>
</evidence>
<dbReference type="InterPro" id="IPR042070">
    <property type="entry name" value="PucR_C-HTH_sf"/>
</dbReference>
<protein>
    <submittedName>
        <fullName evidence="3">Helix-turn-helix domain-containing protein</fullName>
    </submittedName>
</protein>